<dbReference type="CDD" id="cd16027">
    <property type="entry name" value="SGSH"/>
    <property type="match status" value="1"/>
</dbReference>
<keyword evidence="2" id="KW-0479">Metal-binding</keyword>
<dbReference type="Proteomes" id="UP000198598">
    <property type="component" value="Unassembled WGS sequence"/>
</dbReference>
<dbReference type="PROSITE" id="PS00523">
    <property type="entry name" value="SULFATASE_1"/>
    <property type="match status" value="1"/>
</dbReference>
<keyword evidence="3 6" id="KW-0378">Hydrolase</keyword>
<accession>A0A1I1R087</accession>
<name>A0A1I1R087_9BACT</name>
<dbReference type="STRING" id="662367.SAMN05216167_104188"/>
<feature type="domain" description="Sulfatase N-terminal" evidence="5">
    <location>
        <begin position="49"/>
        <end position="356"/>
    </location>
</feature>
<dbReference type="Gene3D" id="3.40.720.10">
    <property type="entry name" value="Alkaline Phosphatase, subunit A"/>
    <property type="match status" value="1"/>
</dbReference>
<gene>
    <name evidence="6" type="ORF">SAMN05216167_104188</name>
</gene>
<evidence type="ECO:0000313" key="6">
    <source>
        <dbReference type="EMBL" id="SFD27637.1"/>
    </source>
</evidence>
<sequence>MGYVSIIAMSSTSLGASFLVFSTLLQLMGSTIGDVSPVQTENHPVAARPNIVLIVADDHGREAVGCYGNPTVRTPHIDQLATEGTRFSHAFCTTASCSPSRSVLLTGLHNHANGMYGLQHQEHHFSSFDTIRSLPVLLEQAGYRTARIGKLHVAPEQVYHFQRVLKAGGVNDPASIGRSPVEMARECYPFIDEKSDKPFFLYFATDDPHRSNTVAPDGSPIFDGSKPNLFGNRPGGYPQVGDHFYQPREVRVPAYLPDTKACRTELAQYYEAISRLDQGVGRLIDYLKDTGRYDNTVIVYLSDNGAPFPGSKTNLYEPGMRLPCIIKLPKPERPGFVQAAMISWADITPTLLDIADAQTTGAQQQGRSFKAIIEQEDVAGWDEVYGSHSLHEITMYYPMRVVRERRYKLIFNLAHSLPYPMALDLYQSFTWQDVIQTKQKQFGKRTIVAYLHRPRFELYDLQADPDEIHNLATNPAYRAKLTQMQAKLRRFQQQTQDPWIGK</sequence>
<dbReference type="GO" id="GO:0046872">
    <property type="term" value="F:metal ion binding"/>
    <property type="evidence" value="ECO:0007669"/>
    <property type="project" value="UniProtKB-KW"/>
</dbReference>
<dbReference type="Pfam" id="PF00884">
    <property type="entry name" value="Sulfatase"/>
    <property type="match status" value="1"/>
</dbReference>
<protein>
    <submittedName>
        <fullName evidence="6">N-sulfoglucosamine sulfohydrolase</fullName>
    </submittedName>
</protein>
<dbReference type="AlphaFoldDB" id="A0A1I1R087"/>
<dbReference type="InterPro" id="IPR024607">
    <property type="entry name" value="Sulfatase_CS"/>
</dbReference>
<dbReference type="PANTHER" id="PTHR42693">
    <property type="entry name" value="ARYLSULFATASE FAMILY MEMBER"/>
    <property type="match status" value="1"/>
</dbReference>
<keyword evidence="7" id="KW-1185">Reference proteome</keyword>
<evidence type="ECO:0000256" key="1">
    <source>
        <dbReference type="ARBA" id="ARBA00008779"/>
    </source>
</evidence>
<evidence type="ECO:0000313" key="7">
    <source>
        <dbReference type="Proteomes" id="UP000198598"/>
    </source>
</evidence>
<evidence type="ECO:0000256" key="2">
    <source>
        <dbReference type="ARBA" id="ARBA00022723"/>
    </source>
</evidence>
<dbReference type="PANTHER" id="PTHR42693:SF53">
    <property type="entry name" value="ENDO-4-O-SULFATASE"/>
    <property type="match status" value="1"/>
</dbReference>
<comment type="similarity">
    <text evidence="1">Belongs to the sulfatase family.</text>
</comment>
<dbReference type="EMBL" id="FOLQ01000004">
    <property type="protein sequence ID" value="SFD27637.1"/>
    <property type="molecule type" value="Genomic_DNA"/>
</dbReference>
<evidence type="ECO:0000259" key="5">
    <source>
        <dbReference type="Pfam" id="PF00884"/>
    </source>
</evidence>
<organism evidence="6 7">
    <name type="scientific">Spirosoma endophyticum</name>
    <dbReference type="NCBI Taxonomy" id="662367"/>
    <lineage>
        <taxon>Bacteria</taxon>
        <taxon>Pseudomonadati</taxon>
        <taxon>Bacteroidota</taxon>
        <taxon>Cytophagia</taxon>
        <taxon>Cytophagales</taxon>
        <taxon>Cytophagaceae</taxon>
        <taxon>Spirosoma</taxon>
    </lineage>
</organism>
<keyword evidence="4" id="KW-0106">Calcium</keyword>
<dbReference type="InterPro" id="IPR000917">
    <property type="entry name" value="Sulfatase_N"/>
</dbReference>
<evidence type="ECO:0000256" key="3">
    <source>
        <dbReference type="ARBA" id="ARBA00022801"/>
    </source>
</evidence>
<dbReference type="InterPro" id="IPR017850">
    <property type="entry name" value="Alkaline_phosphatase_core_sf"/>
</dbReference>
<dbReference type="InterPro" id="IPR050738">
    <property type="entry name" value="Sulfatase"/>
</dbReference>
<proteinExistence type="inferred from homology"/>
<evidence type="ECO:0000256" key="4">
    <source>
        <dbReference type="ARBA" id="ARBA00022837"/>
    </source>
</evidence>
<dbReference type="SUPFAM" id="SSF53649">
    <property type="entry name" value="Alkaline phosphatase-like"/>
    <property type="match status" value="1"/>
</dbReference>
<dbReference type="GO" id="GO:0004065">
    <property type="term" value="F:arylsulfatase activity"/>
    <property type="evidence" value="ECO:0007669"/>
    <property type="project" value="TreeGrafter"/>
</dbReference>
<reference evidence="6 7" key="1">
    <citation type="submission" date="2016-10" db="EMBL/GenBank/DDBJ databases">
        <authorList>
            <person name="de Groot N.N."/>
        </authorList>
    </citation>
    <scope>NUCLEOTIDE SEQUENCE [LARGE SCALE GENOMIC DNA]</scope>
    <source>
        <strain evidence="6 7">DSM 26130</strain>
    </source>
</reference>